<keyword evidence="1" id="KW-0472">Membrane</keyword>
<feature type="transmembrane region" description="Helical" evidence="1">
    <location>
        <begin position="12"/>
        <end position="42"/>
    </location>
</feature>
<organism evidence="2 3">
    <name type="scientific">Alteromonas aestuariivivens</name>
    <dbReference type="NCBI Taxonomy" id="1938339"/>
    <lineage>
        <taxon>Bacteria</taxon>
        <taxon>Pseudomonadati</taxon>
        <taxon>Pseudomonadota</taxon>
        <taxon>Gammaproteobacteria</taxon>
        <taxon>Alteromonadales</taxon>
        <taxon>Alteromonadaceae</taxon>
        <taxon>Alteromonas/Salinimonas group</taxon>
        <taxon>Alteromonas</taxon>
    </lineage>
</organism>
<name>A0A3D8M499_9ALTE</name>
<dbReference type="OrthoDB" id="6292275at2"/>
<gene>
    <name evidence="2" type="ORF">DXV75_13630</name>
</gene>
<dbReference type="RefSeq" id="WP_115593983.1">
    <property type="nucleotide sequence ID" value="NZ_QRHA01000010.1"/>
</dbReference>
<accession>A0A3D8M499</accession>
<keyword evidence="1" id="KW-0812">Transmembrane</keyword>
<feature type="transmembrane region" description="Helical" evidence="1">
    <location>
        <begin position="133"/>
        <end position="160"/>
    </location>
</feature>
<reference evidence="3" key="1">
    <citation type="submission" date="2018-08" db="EMBL/GenBank/DDBJ databases">
        <authorList>
            <person name="Zhang J."/>
            <person name="Du Z.-J."/>
        </authorList>
    </citation>
    <scope>NUCLEOTIDE SEQUENCE [LARGE SCALE GENOMIC DNA]</scope>
    <source>
        <strain evidence="3">KCTC 52655</strain>
    </source>
</reference>
<evidence type="ECO:0000313" key="3">
    <source>
        <dbReference type="Proteomes" id="UP000256561"/>
    </source>
</evidence>
<dbReference type="AlphaFoldDB" id="A0A3D8M499"/>
<proteinExistence type="predicted"/>
<comment type="caution">
    <text evidence="2">The sequence shown here is derived from an EMBL/GenBank/DDBJ whole genome shotgun (WGS) entry which is preliminary data.</text>
</comment>
<keyword evidence="1" id="KW-1133">Transmembrane helix</keyword>
<dbReference type="EMBL" id="QRHA01000010">
    <property type="protein sequence ID" value="RDV24461.1"/>
    <property type="molecule type" value="Genomic_DNA"/>
</dbReference>
<keyword evidence="3" id="KW-1185">Reference proteome</keyword>
<feature type="transmembrane region" description="Helical" evidence="1">
    <location>
        <begin position="102"/>
        <end position="121"/>
    </location>
</feature>
<evidence type="ECO:0000256" key="1">
    <source>
        <dbReference type="SAM" id="Phobius"/>
    </source>
</evidence>
<sequence>MNEFLLLVRPEMLLYLVAFLAYIFSVRTITPFSFVIVGVMFLEVLHQGLTLFLNSSMKTEDHVTQVLVFHAWYIGFALTDFIFVSLIYLLSRWLNVNLGLTCQLIAAAFLILGCLQIVGYVDGLFFDGTDWVAFIYTNSIPVINYLIFIILMGHVVVTALRSSVRYWRTS</sequence>
<protein>
    <submittedName>
        <fullName evidence="2">Uncharacterized protein</fullName>
    </submittedName>
</protein>
<evidence type="ECO:0000313" key="2">
    <source>
        <dbReference type="EMBL" id="RDV24461.1"/>
    </source>
</evidence>
<feature type="transmembrane region" description="Helical" evidence="1">
    <location>
        <begin position="62"/>
        <end position="90"/>
    </location>
</feature>
<dbReference type="Proteomes" id="UP000256561">
    <property type="component" value="Unassembled WGS sequence"/>
</dbReference>